<reference evidence="1 2" key="1">
    <citation type="submission" date="2020-04" db="EMBL/GenBank/DDBJ databases">
        <title>Paraburkholderia sp. G-4-1-8 isolated from soil.</title>
        <authorList>
            <person name="Dahal R.H."/>
        </authorList>
    </citation>
    <scope>NUCLEOTIDE SEQUENCE [LARGE SCALE GENOMIC DNA]</scope>
    <source>
        <strain evidence="1 2">G-4-1-8</strain>
    </source>
</reference>
<keyword evidence="2" id="KW-1185">Reference proteome</keyword>
<accession>A0A7Y0A1S9</accession>
<protein>
    <submittedName>
        <fullName evidence="1">Uncharacterized protein</fullName>
    </submittedName>
</protein>
<sequence length="63" mass="7662">MSYRSLRKFKQAQREAEYRQDNLLDAHLDPEPPITEKELAEIASDKHFERVDYPRTNRQWGTW</sequence>
<gene>
    <name evidence="1" type="ORF">HHL14_29250</name>
</gene>
<evidence type="ECO:0000313" key="1">
    <source>
        <dbReference type="EMBL" id="NML34899.1"/>
    </source>
</evidence>
<dbReference type="Proteomes" id="UP000583127">
    <property type="component" value="Unassembled WGS sequence"/>
</dbReference>
<proteinExistence type="predicted"/>
<comment type="caution">
    <text evidence="1">The sequence shown here is derived from an EMBL/GenBank/DDBJ whole genome shotgun (WGS) entry which is preliminary data.</text>
</comment>
<evidence type="ECO:0000313" key="2">
    <source>
        <dbReference type="Proteomes" id="UP000583127"/>
    </source>
</evidence>
<dbReference type="RefSeq" id="WP_169501087.1">
    <property type="nucleotide sequence ID" value="NZ_JABBFZ010000027.1"/>
</dbReference>
<dbReference type="EMBL" id="JABBFZ010000027">
    <property type="protein sequence ID" value="NML34899.1"/>
    <property type="molecule type" value="Genomic_DNA"/>
</dbReference>
<organism evidence="1 2">
    <name type="scientific">Paraburkholderia antibiotica</name>
    <dbReference type="NCBI Taxonomy" id="2728839"/>
    <lineage>
        <taxon>Bacteria</taxon>
        <taxon>Pseudomonadati</taxon>
        <taxon>Pseudomonadota</taxon>
        <taxon>Betaproteobacteria</taxon>
        <taxon>Burkholderiales</taxon>
        <taxon>Burkholderiaceae</taxon>
        <taxon>Paraburkholderia</taxon>
    </lineage>
</organism>
<name>A0A7Y0A1S9_9BURK</name>
<dbReference type="AlphaFoldDB" id="A0A7Y0A1S9"/>